<sequence>MKYVRISSIDLNDPFFDSLKLDYAEFQVWFNKKAAAGEGAFVMYDDNLIQGFLYLKIEVDAITDVIPILAEAKRVKVGTFKINPHGTRLGERFIKKMFDFAINKKVDSIYVTIFSKHAALLNLFQKYGFQPRAKKTTPNGVEEVLIKDMSSQTGEITLDYPLIKIVNTSKYLLSIYPLYHSRLFPDSLLNSETYSLIKDVSHTNSIHKIYICYMDVSALKTGDNIIIYRTSDGAGPAHYRSVATSVCVVEELKSKRNFANIENYLKYCKDYSIFDEGELEAFYNQNNKYFYVIKMTYNAAFSKRVTRGNLIEKIGLNPDSYWGFMKLSDGEFNEILKLGKISESIIVD</sequence>
<dbReference type="Gene3D" id="3.40.630.30">
    <property type="match status" value="1"/>
</dbReference>
<dbReference type="EMBL" id="SOZE01000001">
    <property type="protein sequence ID" value="TFF40949.1"/>
    <property type="molecule type" value="Genomic_DNA"/>
</dbReference>
<reference evidence="1 2" key="1">
    <citation type="journal article" date="2017" name="Int. J. Syst. Evol. Microbiol.">
        <title>Mucilaginibacterpsychrotolerans sp. nov., isolated from peatlands.</title>
        <authorList>
            <person name="Deng Y."/>
            <person name="Shen L."/>
            <person name="Xu B."/>
            <person name="Liu Y."/>
            <person name="Gu Z."/>
            <person name="Liu H."/>
            <person name="Zhou Y."/>
        </authorList>
    </citation>
    <scope>NUCLEOTIDE SEQUENCE [LARGE SCALE GENOMIC DNA]</scope>
    <source>
        <strain evidence="1 2">NH7-4</strain>
    </source>
</reference>
<protein>
    <submittedName>
        <fullName evidence="1">N-acetyltransferase</fullName>
    </submittedName>
</protein>
<proteinExistence type="predicted"/>
<keyword evidence="1" id="KW-0808">Transferase</keyword>
<comment type="caution">
    <text evidence="1">The sequence shown here is derived from an EMBL/GenBank/DDBJ whole genome shotgun (WGS) entry which is preliminary data.</text>
</comment>
<keyword evidence="2" id="KW-1185">Reference proteome</keyword>
<dbReference type="GO" id="GO:0016740">
    <property type="term" value="F:transferase activity"/>
    <property type="evidence" value="ECO:0007669"/>
    <property type="project" value="UniProtKB-KW"/>
</dbReference>
<gene>
    <name evidence="1" type="ORF">E2R66_01880</name>
</gene>
<accession>A0A4Y8SPH2</accession>
<name>A0A4Y8SPH2_9SPHI</name>
<dbReference type="OrthoDB" id="9773249at2"/>
<dbReference type="RefSeq" id="WP_133229414.1">
    <property type="nucleotide sequence ID" value="NZ_SOZE01000001.1"/>
</dbReference>
<evidence type="ECO:0000313" key="1">
    <source>
        <dbReference type="EMBL" id="TFF40949.1"/>
    </source>
</evidence>
<dbReference type="SUPFAM" id="SSF55729">
    <property type="entry name" value="Acyl-CoA N-acyltransferases (Nat)"/>
    <property type="match status" value="1"/>
</dbReference>
<dbReference type="InterPro" id="IPR016181">
    <property type="entry name" value="Acyl_CoA_acyltransferase"/>
</dbReference>
<evidence type="ECO:0000313" key="2">
    <source>
        <dbReference type="Proteomes" id="UP000297540"/>
    </source>
</evidence>
<dbReference type="Proteomes" id="UP000297540">
    <property type="component" value="Unassembled WGS sequence"/>
</dbReference>
<dbReference type="AlphaFoldDB" id="A0A4Y8SPH2"/>
<organism evidence="1 2">
    <name type="scientific">Mucilaginibacter psychrotolerans</name>
    <dbReference type="NCBI Taxonomy" id="1524096"/>
    <lineage>
        <taxon>Bacteria</taxon>
        <taxon>Pseudomonadati</taxon>
        <taxon>Bacteroidota</taxon>
        <taxon>Sphingobacteriia</taxon>
        <taxon>Sphingobacteriales</taxon>
        <taxon>Sphingobacteriaceae</taxon>
        <taxon>Mucilaginibacter</taxon>
    </lineage>
</organism>